<gene>
    <name evidence="1" type="ORF">DDE74_12660</name>
</gene>
<dbReference type="AlphaFoldDB" id="A0A3Q9K9J1"/>
<accession>A0A3Q9K9J1</accession>
<proteinExistence type="predicted"/>
<evidence type="ECO:0000313" key="1">
    <source>
        <dbReference type="EMBL" id="AZS71694.1"/>
    </source>
</evidence>
<name>A0A3Q9K9J1_9ACTN</name>
<sequence length="126" mass="14102">MPIKRTDGEKFKGIRASEKQKTQLKELCQELTDKYPQLWSKAGTIVEDTKMKMRVDRQGKLSKPFVGMNIQAQTGKESLAAIGLAETLSDGKMPEEGQRAVEEEVKAALQHSAESGKWRYVTGTYP</sequence>
<reference evidence="1 2" key="1">
    <citation type="submission" date="2018-04" db="EMBL/GenBank/DDBJ databases">
        <title>Complete genome sequences of Streptomyces lydicus strain WYEC and characterization of antagonistic properties of biological control agents.</title>
        <authorList>
            <person name="Mariita R.M."/>
            <person name="Sello J.K."/>
        </authorList>
    </citation>
    <scope>NUCLEOTIDE SEQUENCE [LARGE SCALE GENOMIC DNA]</scope>
    <source>
        <strain evidence="1 2">WYEC 108</strain>
    </source>
</reference>
<dbReference type="Proteomes" id="UP000275579">
    <property type="component" value="Chromosome"/>
</dbReference>
<organism evidence="1 2">
    <name type="scientific">Streptomyces lydicus</name>
    <dbReference type="NCBI Taxonomy" id="47763"/>
    <lineage>
        <taxon>Bacteria</taxon>
        <taxon>Bacillati</taxon>
        <taxon>Actinomycetota</taxon>
        <taxon>Actinomycetes</taxon>
        <taxon>Kitasatosporales</taxon>
        <taxon>Streptomycetaceae</taxon>
        <taxon>Streptomyces</taxon>
    </lineage>
</organism>
<evidence type="ECO:0000313" key="2">
    <source>
        <dbReference type="Proteomes" id="UP000275579"/>
    </source>
</evidence>
<dbReference type="RefSeq" id="WP_127150720.1">
    <property type="nucleotide sequence ID" value="NZ_CP029042.1"/>
</dbReference>
<protein>
    <submittedName>
        <fullName evidence="1">Uncharacterized protein</fullName>
    </submittedName>
</protein>
<dbReference type="EMBL" id="CP029042">
    <property type="protein sequence ID" value="AZS71694.1"/>
    <property type="molecule type" value="Genomic_DNA"/>
</dbReference>